<evidence type="ECO:0000313" key="6">
    <source>
        <dbReference type="EMBL" id="RTH00653.1"/>
    </source>
</evidence>
<evidence type="ECO:0000256" key="4">
    <source>
        <dbReference type="ARBA" id="ARBA00023014"/>
    </source>
</evidence>
<dbReference type="InterPro" id="IPR050612">
    <property type="entry name" value="Prok_Mopterin_Oxidored"/>
</dbReference>
<comment type="similarity">
    <text evidence="1">Belongs to the prokaryotic molybdopterin-containing oxidoreductase family.</text>
</comment>
<dbReference type="InterPro" id="IPR006963">
    <property type="entry name" value="Mopterin_OxRdtase_4Fe-4S_dom"/>
</dbReference>
<dbReference type="SUPFAM" id="SSF53706">
    <property type="entry name" value="Formate dehydrogenase/DMSO reductase, domains 1-3"/>
    <property type="match status" value="1"/>
</dbReference>
<dbReference type="InterPro" id="IPR006657">
    <property type="entry name" value="MoPterin_dinucl-bd_dom"/>
</dbReference>
<dbReference type="Pfam" id="PF04879">
    <property type="entry name" value="Molybdop_Fe4S4"/>
    <property type="match status" value="1"/>
</dbReference>
<organism evidence="6 7">
    <name type="scientific">Thermus scotoductus</name>
    <dbReference type="NCBI Taxonomy" id="37636"/>
    <lineage>
        <taxon>Bacteria</taxon>
        <taxon>Thermotogati</taxon>
        <taxon>Deinococcota</taxon>
        <taxon>Deinococci</taxon>
        <taxon>Thermales</taxon>
        <taxon>Thermaceae</taxon>
        <taxon>Thermus</taxon>
    </lineage>
</organism>
<dbReference type="GO" id="GO:0051536">
    <property type="term" value="F:iron-sulfur cluster binding"/>
    <property type="evidence" value="ECO:0007669"/>
    <property type="project" value="UniProtKB-KW"/>
</dbReference>
<comment type="caution">
    <text evidence="6">The sequence shown here is derived from an EMBL/GenBank/DDBJ whole genome shotgun (WGS) entry which is preliminary data.</text>
</comment>
<dbReference type="InterPro" id="IPR006656">
    <property type="entry name" value="Mopterin_OxRdtase"/>
</dbReference>
<dbReference type="CDD" id="cd02786">
    <property type="entry name" value="MopB_CT_3"/>
    <property type="match status" value="1"/>
</dbReference>
<reference evidence="6 7" key="1">
    <citation type="journal article" date="2019" name="Extremophiles">
        <title>Biogeography of thermophiles and predominance of Thermus scotoductus in domestic water heaters.</title>
        <authorList>
            <person name="Wilpiszeski R.L."/>
            <person name="Zhang Z."/>
            <person name="House C.H."/>
        </authorList>
    </citation>
    <scope>NUCLEOTIDE SEQUENCE [LARGE SCALE GENOMIC DNA]</scope>
    <source>
        <strain evidence="6 7">32_S32</strain>
    </source>
</reference>
<dbReference type="GO" id="GO:0043546">
    <property type="term" value="F:molybdopterin cofactor binding"/>
    <property type="evidence" value="ECO:0007669"/>
    <property type="project" value="InterPro"/>
</dbReference>
<gene>
    <name evidence="6" type="ORF">CSW45_12900</name>
</gene>
<evidence type="ECO:0000256" key="3">
    <source>
        <dbReference type="ARBA" id="ARBA00023004"/>
    </source>
</evidence>
<dbReference type="GO" id="GO:0046872">
    <property type="term" value="F:metal ion binding"/>
    <property type="evidence" value="ECO:0007669"/>
    <property type="project" value="UniProtKB-KW"/>
</dbReference>
<keyword evidence="3" id="KW-0408">Iron</keyword>
<dbReference type="AlphaFoldDB" id="A0A430QZY9"/>
<dbReference type="Gene3D" id="3.40.50.740">
    <property type="match status" value="1"/>
</dbReference>
<dbReference type="RefSeq" id="WP_126190933.1">
    <property type="nucleotide sequence ID" value="NZ_PELR01000385.1"/>
</dbReference>
<evidence type="ECO:0000259" key="5">
    <source>
        <dbReference type="PROSITE" id="PS51669"/>
    </source>
</evidence>
<dbReference type="CDD" id="cd02766">
    <property type="entry name" value="MopB_3"/>
    <property type="match status" value="1"/>
</dbReference>
<name>A0A430QZY9_THESC</name>
<evidence type="ECO:0000256" key="1">
    <source>
        <dbReference type="ARBA" id="ARBA00010312"/>
    </source>
</evidence>
<dbReference type="GO" id="GO:0016491">
    <property type="term" value="F:oxidoreductase activity"/>
    <property type="evidence" value="ECO:0007669"/>
    <property type="project" value="InterPro"/>
</dbReference>
<dbReference type="Pfam" id="PF00384">
    <property type="entry name" value="Molybdopterin"/>
    <property type="match status" value="1"/>
</dbReference>
<dbReference type="EMBL" id="PELR01000385">
    <property type="protein sequence ID" value="RTH00653.1"/>
    <property type="molecule type" value="Genomic_DNA"/>
</dbReference>
<evidence type="ECO:0000256" key="2">
    <source>
        <dbReference type="ARBA" id="ARBA00022723"/>
    </source>
</evidence>
<dbReference type="Gene3D" id="3.40.228.10">
    <property type="entry name" value="Dimethylsulfoxide Reductase, domain 2"/>
    <property type="match status" value="1"/>
</dbReference>
<dbReference type="Gene3D" id="3.30.2070.10">
    <property type="entry name" value="Formate dehydrogenase/DMSO reductase"/>
    <property type="match status" value="1"/>
</dbReference>
<dbReference type="SUPFAM" id="SSF50692">
    <property type="entry name" value="ADC-like"/>
    <property type="match status" value="1"/>
</dbReference>
<keyword evidence="4" id="KW-0411">Iron-sulfur</keyword>
<dbReference type="InterPro" id="IPR037920">
    <property type="entry name" value="YoaE_C"/>
</dbReference>
<keyword evidence="2" id="KW-0479">Metal-binding</keyword>
<dbReference type="Pfam" id="PF01568">
    <property type="entry name" value="Molydop_binding"/>
    <property type="match status" value="1"/>
</dbReference>
<protein>
    <submittedName>
        <fullName evidence="6">Molybdopterin oxidoreductase</fullName>
    </submittedName>
</protein>
<feature type="domain" description="4Fe-4S Mo/W bis-MGD-type" evidence="5">
    <location>
        <begin position="1"/>
        <end position="57"/>
    </location>
</feature>
<dbReference type="Gene3D" id="2.40.40.20">
    <property type="match status" value="1"/>
</dbReference>
<dbReference type="InterPro" id="IPR009010">
    <property type="entry name" value="Asp_de-COase-like_dom_sf"/>
</dbReference>
<dbReference type="SMART" id="SM00926">
    <property type="entry name" value="Molybdop_Fe4S4"/>
    <property type="match status" value="1"/>
</dbReference>
<dbReference type="PANTHER" id="PTHR43742">
    <property type="entry name" value="TRIMETHYLAMINE-N-OXIDE REDUCTASE"/>
    <property type="match status" value="1"/>
</dbReference>
<sequence length="669" mass="74938">MKARATCPLDCPDACSLLLTLEEGRLTRVEGDPRHPVTRGYACAKTYRYPERVRERLLYPMRRVDRKGEGRFERVSWEEALGGIAERLRTILDAYGGEAVLPYHYAGTMGLIENQHPLAFFRAIGASELEETICATAGSAAWEMTYGPRLGPDPEEVPEARYILLWGINSLSTNSHLTPFLKEARRRGAKVVHIDPYENSTSRFADQHIKLRPGTDAALAYALAHVLFRENLVDWEYLKEAATGLEAFQEEARKWPPERAEALTGVPKEAMERLARELGEAKRVFLRVGYGMTRHPGGGNALRAVILLPALLGAWRYPGCGALLSTSGAFPLNKRLLGGRHLLEGSHPHEGYFRPNPRVRRINMNQLASALTRLDPPIRALFVFNSNPLVVAPNTAGVKEGLLREDLFTVVLEQVFTETALYADYLLPATFFYEHPDLYTSYGHYYLSWNEPLTEPEGEARPNTWVFRELARRLGLKEPTLYWTAEEVARSLLSTDHPYLEGLTLERLKAEGFAKLKLPKPFLPFQKGPVRFSPPPEVIPTEPLPDYPLILLTPPAHRFLNTTYGNVQALVEAEGGEPRLLIHPKDAEERGITEGMLVYIHSPQGRVVRKAKVTEAPMPGTVVLEGTWWEKWAPDGKGINHLTAETLTDLGGGSTFHSTPVEVEPLRLA</sequence>
<dbReference type="Proteomes" id="UP000286910">
    <property type="component" value="Unassembled WGS sequence"/>
</dbReference>
<proteinExistence type="inferred from homology"/>
<evidence type="ECO:0000313" key="7">
    <source>
        <dbReference type="Proteomes" id="UP000286910"/>
    </source>
</evidence>
<dbReference type="PANTHER" id="PTHR43742:SF6">
    <property type="entry name" value="OXIDOREDUCTASE YYAE-RELATED"/>
    <property type="match status" value="1"/>
</dbReference>
<accession>A0A430QZY9</accession>
<dbReference type="Gene3D" id="2.20.25.90">
    <property type="entry name" value="ADC-like domains"/>
    <property type="match status" value="1"/>
</dbReference>
<dbReference type="PROSITE" id="PS51669">
    <property type="entry name" value="4FE4S_MOW_BIS_MGD"/>
    <property type="match status" value="1"/>
</dbReference>